<comment type="caution">
    <text evidence="2">The sequence shown here is derived from an EMBL/GenBank/DDBJ whole genome shotgun (WGS) entry which is preliminary data.</text>
</comment>
<name>A0A161YV99_9BACI</name>
<dbReference type="PANTHER" id="PTHR36832:SF1">
    <property type="entry name" value="SLR1174 PROTEIN"/>
    <property type="match status" value="1"/>
</dbReference>
<evidence type="ECO:0000313" key="3">
    <source>
        <dbReference type="Proteomes" id="UP000076476"/>
    </source>
</evidence>
<proteinExistence type="predicted"/>
<accession>A0A161YV99</accession>
<reference evidence="2 3" key="1">
    <citation type="submission" date="2016-04" db="EMBL/GenBank/DDBJ databases">
        <title>Draft genome sequence of Aeribacillus pallidus 8m3 from petroleum reservoir.</title>
        <authorList>
            <person name="Poltaraus A.B."/>
            <person name="Nazina T.N."/>
            <person name="Tourova T.P."/>
            <person name="Malakho S.M."/>
            <person name="Korshunova A.V."/>
            <person name="Sokolova D.S."/>
        </authorList>
    </citation>
    <scope>NUCLEOTIDE SEQUENCE [LARGE SCALE GENOMIC DNA]</scope>
    <source>
        <strain evidence="2 3">8m3</strain>
    </source>
</reference>
<organism evidence="2 3">
    <name type="scientific">Aeribacillus pallidus</name>
    <dbReference type="NCBI Taxonomy" id="33936"/>
    <lineage>
        <taxon>Bacteria</taxon>
        <taxon>Bacillati</taxon>
        <taxon>Bacillota</taxon>
        <taxon>Bacilli</taxon>
        <taxon>Bacillales</taxon>
        <taxon>Bacillaceae</taxon>
        <taxon>Aeribacillus</taxon>
    </lineage>
</organism>
<sequence length="258" mass="29724">MFRKYSVLLRMKYVEMFAYRLATIVWMTGAMVQPLITMMVWMNIDPDQENAFIFYFAALIFVERMTSAWDVWELEREIREGTFSYQIVRPFHPIHWAIAENIVYKALFLVILIPAWGLLAVFIPALRLDQIGAAQWLLFFCALLLAAVIRFLFSYTFGLLGFWVTKVTALYGMFEAVSLFLSGRIAPMSLLPPFLKTISFYLPFRYMVGFPIEILTGSVQGMDIVYGFGLAAVWCMFFMLAVLLLWKAGLRKNQAVGG</sequence>
<dbReference type="PANTHER" id="PTHR36832">
    <property type="entry name" value="SLR1174 PROTEIN-RELATED"/>
    <property type="match status" value="1"/>
</dbReference>
<dbReference type="OrthoDB" id="8582979at2"/>
<dbReference type="EMBL" id="LWBR01000003">
    <property type="protein sequence ID" value="KZN97895.1"/>
    <property type="molecule type" value="Genomic_DNA"/>
</dbReference>
<evidence type="ECO:0000313" key="2">
    <source>
        <dbReference type="EMBL" id="KZN97895.1"/>
    </source>
</evidence>
<protein>
    <submittedName>
        <fullName evidence="2">Multidrug ABC transporter permease</fullName>
    </submittedName>
</protein>
<dbReference type="Proteomes" id="UP000076476">
    <property type="component" value="Unassembled WGS sequence"/>
</dbReference>
<feature type="transmembrane region" description="Helical" evidence="1">
    <location>
        <begin position="137"/>
        <end position="164"/>
    </location>
</feature>
<keyword evidence="1" id="KW-1133">Transmembrane helix</keyword>
<keyword evidence="3" id="KW-1185">Reference proteome</keyword>
<dbReference type="RefSeq" id="WP_063386394.1">
    <property type="nucleotide sequence ID" value="NZ_LWBR01000003.1"/>
</dbReference>
<feature type="transmembrane region" description="Helical" evidence="1">
    <location>
        <begin position="53"/>
        <end position="72"/>
    </location>
</feature>
<dbReference type="AlphaFoldDB" id="A0A161YV99"/>
<evidence type="ECO:0000256" key="1">
    <source>
        <dbReference type="SAM" id="Phobius"/>
    </source>
</evidence>
<keyword evidence="1" id="KW-0472">Membrane</keyword>
<feature type="transmembrane region" description="Helical" evidence="1">
    <location>
        <begin position="224"/>
        <end position="246"/>
    </location>
</feature>
<dbReference type="Pfam" id="PF06182">
    <property type="entry name" value="ABC2_membrane_6"/>
    <property type="match status" value="1"/>
</dbReference>
<keyword evidence="1" id="KW-0812">Transmembrane</keyword>
<feature type="transmembrane region" description="Helical" evidence="1">
    <location>
        <begin position="102"/>
        <end position="125"/>
    </location>
</feature>
<dbReference type="InterPro" id="IPR010390">
    <property type="entry name" value="ABC-2_transporter-like"/>
</dbReference>
<dbReference type="STRING" id="33936.AZI98_00800"/>
<feature type="transmembrane region" description="Helical" evidence="1">
    <location>
        <begin position="21"/>
        <end position="41"/>
    </location>
</feature>
<gene>
    <name evidence="2" type="ORF">AZI98_00800</name>
</gene>